<evidence type="ECO:0000256" key="1">
    <source>
        <dbReference type="ARBA" id="ARBA00022857"/>
    </source>
</evidence>
<dbReference type="InterPro" id="IPR050791">
    <property type="entry name" value="Aldo-Keto_reductase"/>
</dbReference>
<evidence type="ECO:0000313" key="4">
    <source>
        <dbReference type="EMBL" id="JAD82724.1"/>
    </source>
</evidence>
<dbReference type="PANTHER" id="PTHR43625">
    <property type="entry name" value="AFLATOXIN B1 ALDEHYDE REDUCTASE"/>
    <property type="match status" value="1"/>
</dbReference>
<dbReference type="SUPFAM" id="SSF51430">
    <property type="entry name" value="NAD(P)-linked oxidoreductase"/>
    <property type="match status" value="1"/>
</dbReference>
<dbReference type="GO" id="GO:0016491">
    <property type="term" value="F:oxidoreductase activity"/>
    <property type="evidence" value="ECO:0007669"/>
    <property type="project" value="UniProtKB-KW"/>
</dbReference>
<accession>A0A0A9D2A8</accession>
<sequence>MESVPSESLLFKHPRYNGENLEKNKVLYTRLEMLATKYGCSPAQLALSWVLHQGEDVVPIPGTTKVKNLDDNIGAVKIKLSKEDLKEISAAVPAGEVAGSRLLGILEPYSWTLANTPLPK</sequence>
<evidence type="ECO:0000256" key="2">
    <source>
        <dbReference type="ARBA" id="ARBA00023002"/>
    </source>
</evidence>
<feature type="domain" description="NADP-dependent oxidoreductase" evidence="3">
    <location>
        <begin position="19"/>
        <end position="91"/>
    </location>
</feature>
<dbReference type="InterPro" id="IPR023210">
    <property type="entry name" value="NADP_OxRdtase_dom"/>
</dbReference>
<keyword evidence="1" id="KW-0521">NADP</keyword>
<keyword evidence="2" id="KW-0560">Oxidoreductase</keyword>
<reference evidence="4" key="2">
    <citation type="journal article" date="2015" name="Data Brief">
        <title>Shoot transcriptome of the giant reed, Arundo donax.</title>
        <authorList>
            <person name="Barrero R.A."/>
            <person name="Guerrero F.D."/>
            <person name="Moolhuijzen P."/>
            <person name="Goolsby J.A."/>
            <person name="Tidwell J."/>
            <person name="Bellgard S.E."/>
            <person name="Bellgard M.I."/>
        </authorList>
    </citation>
    <scope>NUCLEOTIDE SEQUENCE</scope>
    <source>
        <tissue evidence="4">Shoot tissue taken approximately 20 cm above the soil surface</tissue>
    </source>
</reference>
<evidence type="ECO:0000259" key="3">
    <source>
        <dbReference type="Pfam" id="PF00248"/>
    </source>
</evidence>
<dbReference type="Gene3D" id="3.20.20.100">
    <property type="entry name" value="NADP-dependent oxidoreductase domain"/>
    <property type="match status" value="1"/>
</dbReference>
<protein>
    <recommendedName>
        <fullName evidence="3">NADP-dependent oxidoreductase domain-containing protein</fullName>
    </recommendedName>
</protein>
<dbReference type="GO" id="GO:0005737">
    <property type="term" value="C:cytoplasm"/>
    <property type="evidence" value="ECO:0007669"/>
    <property type="project" value="TreeGrafter"/>
</dbReference>
<dbReference type="PANTHER" id="PTHR43625:SF79">
    <property type="entry name" value="PROTEIN PCNT115, PUTATIVE, EXPRESSED-RELATED"/>
    <property type="match status" value="1"/>
</dbReference>
<organism evidence="4">
    <name type="scientific">Arundo donax</name>
    <name type="common">Giant reed</name>
    <name type="synonym">Donax arundinaceus</name>
    <dbReference type="NCBI Taxonomy" id="35708"/>
    <lineage>
        <taxon>Eukaryota</taxon>
        <taxon>Viridiplantae</taxon>
        <taxon>Streptophyta</taxon>
        <taxon>Embryophyta</taxon>
        <taxon>Tracheophyta</taxon>
        <taxon>Spermatophyta</taxon>
        <taxon>Magnoliopsida</taxon>
        <taxon>Liliopsida</taxon>
        <taxon>Poales</taxon>
        <taxon>Poaceae</taxon>
        <taxon>PACMAD clade</taxon>
        <taxon>Arundinoideae</taxon>
        <taxon>Arundineae</taxon>
        <taxon>Arundo</taxon>
    </lineage>
</organism>
<dbReference type="EMBL" id="GBRH01215171">
    <property type="protein sequence ID" value="JAD82724.1"/>
    <property type="molecule type" value="Transcribed_RNA"/>
</dbReference>
<proteinExistence type="predicted"/>
<name>A0A0A9D2A8_ARUDO</name>
<reference evidence="4" key="1">
    <citation type="submission" date="2014-09" db="EMBL/GenBank/DDBJ databases">
        <authorList>
            <person name="Magalhaes I.L.F."/>
            <person name="Oliveira U."/>
            <person name="Santos F.R."/>
            <person name="Vidigal T.H.D.A."/>
            <person name="Brescovit A.D."/>
            <person name="Santos A.J."/>
        </authorList>
    </citation>
    <scope>NUCLEOTIDE SEQUENCE</scope>
    <source>
        <tissue evidence="4">Shoot tissue taken approximately 20 cm above the soil surface</tissue>
    </source>
</reference>
<dbReference type="AlphaFoldDB" id="A0A0A9D2A8"/>
<dbReference type="InterPro" id="IPR036812">
    <property type="entry name" value="NAD(P)_OxRdtase_dom_sf"/>
</dbReference>
<dbReference type="Pfam" id="PF00248">
    <property type="entry name" value="Aldo_ket_red"/>
    <property type="match status" value="1"/>
</dbReference>